<dbReference type="CDD" id="cd04095">
    <property type="entry name" value="CysN_NoDQ_III"/>
    <property type="match status" value="1"/>
</dbReference>
<dbReference type="GO" id="GO:0004781">
    <property type="term" value="F:sulfate adenylyltransferase (ATP) activity"/>
    <property type="evidence" value="ECO:0007669"/>
    <property type="project" value="UniProtKB-EC"/>
</dbReference>
<feature type="active site" description="Phosphoserine intermediate" evidence="15">
    <location>
        <position position="544"/>
    </location>
</feature>
<keyword evidence="12" id="KW-0511">Multifunctional enzyme</keyword>
<dbReference type="InterPro" id="IPR027417">
    <property type="entry name" value="P-loop_NTPase"/>
</dbReference>
<dbReference type="SUPFAM" id="SSF52540">
    <property type="entry name" value="P-loop containing nucleoside triphosphate hydrolases"/>
    <property type="match status" value="2"/>
</dbReference>
<proteinExistence type="inferred from homology"/>
<dbReference type="GO" id="GO:0070814">
    <property type="term" value="P:hydrogen sulfide biosynthetic process"/>
    <property type="evidence" value="ECO:0007669"/>
    <property type="project" value="UniProtKB-UniRule"/>
</dbReference>
<evidence type="ECO:0000256" key="3">
    <source>
        <dbReference type="ARBA" id="ARBA00005438"/>
    </source>
</evidence>
<dbReference type="NCBIfam" id="TIGR02034">
    <property type="entry name" value="CysN"/>
    <property type="match status" value="1"/>
</dbReference>
<dbReference type="InterPro" id="IPR002891">
    <property type="entry name" value="APS"/>
</dbReference>
<dbReference type="InterPro" id="IPR041757">
    <property type="entry name" value="CysN_GTP-bd"/>
</dbReference>
<keyword evidence="11" id="KW-0342">GTP-binding</keyword>
<comment type="similarity">
    <text evidence="15">Belongs to the APS kinase family.</text>
</comment>
<comment type="catalytic activity">
    <reaction evidence="1 15">
        <text>adenosine 5'-phosphosulfate + ATP = 3'-phosphoadenylyl sulfate + ADP + H(+)</text>
        <dbReference type="Rhea" id="RHEA:24152"/>
        <dbReference type="ChEBI" id="CHEBI:15378"/>
        <dbReference type="ChEBI" id="CHEBI:30616"/>
        <dbReference type="ChEBI" id="CHEBI:58243"/>
        <dbReference type="ChEBI" id="CHEBI:58339"/>
        <dbReference type="ChEBI" id="CHEBI:456216"/>
        <dbReference type="EC" id="2.7.1.25"/>
    </reaction>
</comment>
<dbReference type="NCBIfam" id="TIGR00455">
    <property type="entry name" value="apsK"/>
    <property type="match status" value="1"/>
</dbReference>
<dbReference type="Pfam" id="PF01583">
    <property type="entry name" value="APS_kinase"/>
    <property type="match status" value="1"/>
</dbReference>
<dbReference type="AlphaFoldDB" id="W9GYX9"/>
<accession>W9GYX9</accession>
<sequence>MTAQPLDTEQSQAAPTQFRPADLRLVVVGHVDHGKSTLIGRFLHDTDSLPDGKLEEIKAISEKRGMPLEWSFVLDALQAERDQAVTIDITQIWLRTPRRDCVIIDAPGHREFLRNMVSGAASADAAVLVIDAGEGMREQSRRHAYLLNLLGLRQIVVAVNKMDLVGHDAGRFEEVRRSVEEFLAELGLTASAVVPVSARHGENLVNRSPEMPWYTGPTLLEMLDRFEPSAAPVEQPLRLPIQDVYKFDHRRILVGRVETGVLRVGDQLLFSPANRSARVATIEHWGPGQAPTEVRAGGTFGITLDEPLFVERGDIASHAENAPVLTNVFRASLFWIGRKPLAPGDSLTLKLATDRATVTVQSIDRVVDTQTLGGGDADRVRTNEVCEVTLRSREMLALDEHSTNPATGRCVLVDGFDTVAAGVINMRGYPDQRQLLTVKSTNIQEVDHLLNATTRAWRNGHHGAVIWFTGLSGAGKSTLAMRAEQRLFQRGFQTYVLDGDNVRHGLNADLGFTPDDRTENIRRVGEVASLFANAGLIVITSFISPYRADRERVRKAAGAAFHEIHIKADLAVCEQRDPKGLYRKARAGEIAEFTGISAPYEPPENPQLVVDTSRHNIEECLEQIMRYVESTIALRASGAA</sequence>
<feature type="domain" description="Tr-type G" evidence="16">
    <location>
        <begin position="20"/>
        <end position="233"/>
    </location>
</feature>
<feature type="binding site" evidence="15">
    <location>
        <begin position="470"/>
        <end position="477"/>
    </location>
    <ligand>
        <name>ATP</name>
        <dbReference type="ChEBI" id="CHEBI:30616"/>
    </ligand>
</feature>
<keyword evidence="9 15" id="KW-0418">Kinase</keyword>
<dbReference type="GO" id="GO:0003924">
    <property type="term" value="F:GTPase activity"/>
    <property type="evidence" value="ECO:0007669"/>
    <property type="project" value="InterPro"/>
</dbReference>
<evidence type="ECO:0000256" key="12">
    <source>
        <dbReference type="ARBA" id="ARBA00023268"/>
    </source>
</evidence>
<dbReference type="PROSITE" id="PS51722">
    <property type="entry name" value="G_TR_2"/>
    <property type="match status" value="1"/>
</dbReference>
<keyword evidence="18" id="KW-1185">Reference proteome</keyword>
<dbReference type="Pfam" id="PF22594">
    <property type="entry name" value="GTP-eEF1A_C"/>
    <property type="match status" value="1"/>
</dbReference>
<dbReference type="Pfam" id="PF00009">
    <property type="entry name" value="GTP_EFTU"/>
    <property type="match status" value="1"/>
</dbReference>
<gene>
    <name evidence="15" type="primary">cysC</name>
    <name evidence="17" type="ORF">N825_08535</name>
</gene>
<organism evidence="17 18">
    <name type="scientific">Skermanella stibiiresistens SB22</name>
    <dbReference type="NCBI Taxonomy" id="1385369"/>
    <lineage>
        <taxon>Bacteria</taxon>
        <taxon>Pseudomonadati</taxon>
        <taxon>Pseudomonadota</taxon>
        <taxon>Alphaproteobacteria</taxon>
        <taxon>Rhodospirillales</taxon>
        <taxon>Azospirillaceae</taxon>
        <taxon>Skermanella</taxon>
    </lineage>
</organism>
<dbReference type="FunFam" id="3.40.50.300:FF:000212">
    <property type="entry name" value="Adenylyl-sulfate kinase"/>
    <property type="match status" value="1"/>
</dbReference>
<dbReference type="InterPro" id="IPR009001">
    <property type="entry name" value="Transl_elong_EF1A/Init_IF2_C"/>
</dbReference>
<dbReference type="InterPro" id="IPR044139">
    <property type="entry name" value="CysN_NoDQ_III"/>
</dbReference>
<keyword evidence="6 15" id="KW-0808">Transferase</keyword>
<dbReference type="EMBL" id="AVFL01000014">
    <property type="protein sequence ID" value="EWY39039.1"/>
    <property type="molecule type" value="Genomic_DNA"/>
</dbReference>
<dbReference type="InterPro" id="IPR059117">
    <property type="entry name" value="APS_kinase_dom"/>
</dbReference>
<dbReference type="Gene3D" id="2.40.30.10">
    <property type="entry name" value="Translation factors"/>
    <property type="match status" value="2"/>
</dbReference>
<evidence type="ECO:0000259" key="16">
    <source>
        <dbReference type="PROSITE" id="PS51722"/>
    </source>
</evidence>
<evidence type="ECO:0000256" key="7">
    <source>
        <dbReference type="ARBA" id="ARBA00022695"/>
    </source>
</evidence>
<dbReference type="InterPro" id="IPR009000">
    <property type="entry name" value="Transl_B-barrel_sf"/>
</dbReference>
<evidence type="ECO:0000256" key="15">
    <source>
        <dbReference type="HAMAP-Rule" id="MF_00065"/>
    </source>
</evidence>
<dbReference type="NCBIfam" id="NF003013">
    <property type="entry name" value="PRK03846.1"/>
    <property type="match status" value="1"/>
</dbReference>
<dbReference type="GO" id="GO:0005524">
    <property type="term" value="F:ATP binding"/>
    <property type="evidence" value="ECO:0007669"/>
    <property type="project" value="UniProtKB-UniRule"/>
</dbReference>
<dbReference type="PRINTS" id="PR00315">
    <property type="entry name" value="ELONGATNFCT"/>
</dbReference>
<evidence type="ECO:0000313" key="17">
    <source>
        <dbReference type="EMBL" id="EWY39039.1"/>
    </source>
</evidence>
<dbReference type="RefSeq" id="WP_051512581.1">
    <property type="nucleotide sequence ID" value="NZ_AVFL01000014.1"/>
</dbReference>
<dbReference type="GO" id="GO:0000103">
    <property type="term" value="P:sulfate assimilation"/>
    <property type="evidence" value="ECO:0007669"/>
    <property type="project" value="UniProtKB-UniRule"/>
</dbReference>
<dbReference type="GO" id="GO:0005525">
    <property type="term" value="F:GTP binding"/>
    <property type="evidence" value="ECO:0007669"/>
    <property type="project" value="UniProtKB-KW"/>
</dbReference>
<evidence type="ECO:0000256" key="5">
    <source>
        <dbReference type="ARBA" id="ARBA00011760"/>
    </source>
</evidence>
<dbReference type="InterPro" id="IPR050100">
    <property type="entry name" value="TRAFAC_GTPase_members"/>
</dbReference>
<dbReference type="STRING" id="1385369.N825_08535"/>
<dbReference type="InterPro" id="IPR011779">
    <property type="entry name" value="SO4_adenylTrfase_lsu"/>
</dbReference>
<evidence type="ECO:0000256" key="9">
    <source>
        <dbReference type="ARBA" id="ARBA00022777"/>
    </source>
</evidence>
<dbReference type="SUPFAM" id="SSF50465">
    <property type="entry name" value="EF-Tu/eEF-1alpha/eIF2-gamma C-terminal domain"/>
    <property type="match status" value="1"/>
</dbReference>
<comment type="caution">
    <text evidence="17">The sequence shown here is derived from an EMBL/GenBank/DDBJ whole genome shotgun (WGS) entry which is preliminary data.</text>
</comment>
<evidence type="ECO:0000256" key="1">
    <source>
        <dbReference type="ARBA" id="ARBA00001823"/>
    </source>
</evidence>
<comment type="function">
    <text evidence="13">Proposed to provide activated sulfate for transfer to Nod factor. ATP sulfurylase may be the GTPase, regulating ATP sulfurylase activity.</text>
</comment>
<dbReference type="SUPFAM" id="SSF50447">
    <property type="entry name" value="Translation proteins"/>
    <property type="match status" value="1"/>
</dbReference>
<reference evidence="17 18" key="1">
    <citation type="submission" date="2013-08" db="EMBL/GenBank/DDBJ databases">
        <title>The genome sequence of Skermanella stibiiresistens.</title>
        <authorList>
            <person name="Zhu W."/>
            <person name="Wang G."/>
        </authorList>
    </citation>
    <scope>NUCLEOTIDE SEQUENCE [LARGE SCALE GENOMIC DNA]</scope>
    <source>
        <strain evidence="17 18">SB22</strain>
    </source>
</reference>
<comment type="catalytic activity">
    <reaction evidence="14">
        <text>sulfate + ATP + H(+) = adenosine 5'-phosphosulfate + diphosphate</text>
        <dbReference type="Rhea" id="RHEA:18133"/>
        <dbReference type="ChEBI" id="CHEBI:15378"/>
        <dbReference type="ChEBI" id="CHEBI:16189"/>
        <dbReference type="ChEBI" id="CHEBI:30616"/>
        <dbReference type="ChEBI" id="CHEBI:33019"/>
        <dbReference type="ChEBI" id="CHEBI:58243"/>
        <dbReference type="EC" id="2.7.7.4"/>
    </reaction>
</comment>
<keyword evidence="7" id="KW-0548">Nucleotidyltransferase</keyword>
<comment type="pathway">
    <text evidence="15">Sulfur metabolism; hydrogen sulfide biosynthesis; sulfite from sulfate: step 2/3.</text>
</comment>
<evidence type="ECO:0000256" key="2">
    <source>
        <dbReference type="ARBA" id="ARBA00002357"/>
    </source>
</evidence>
<name>W9GYX9_9PROT</name>
<evidence type="ECO:0000256" key="4">
    <source>
        <dbReference type="ARBA" id="ARBA00007237"/>
    </source>
</evidence>
<comment type="function">
    <text evidence="2">APS kinase catalyzes the synthesis of activated sulfate.</text>
</comment>
<protein>
    <recommendedName>
        <fullName evidence="15">Adenylyl-sulfate kinase</fullName>
        <ecNumber evidence="15">2.7.1.25</ecNumber>
    </recommendedName>
    <alternativeName>
        <fullName evidence="15">APS kinase</fullName>
    </alternativeName>
    <alternativeName>
        <fullName evidence="15">ATP adenosine-5'-phosphosulfate 3'-phosphotransferase</fullName>
    </alternativeName>
    <alternativeName>
        <fullName evidence="15">Adenosine-5'-phosphosulfate kinase</fullName>
    </alternativeName>
</protein>
<dbReference type="InterPro" id="IPR000795">
    <property type="entry name" value="T_Tr_GTP-bd_dom"/>
</dbReference>
<evidence type="ECO:0000256" key="13">
    <source>
        <dbReference type="ARBA" id="ARBA00024872"/>
    </source>
</evidence>
<dbReference type="PANTHER" id="PTHR23115">
    <property type="entry name" value="TRANSLATION FACTOR"/>
    <property type="match status" value="1"/>
</dbReference>
<keyword evidence="8 15" id="KW-0547">Nucleotide-binding</keyword>
<evidence type="ECO:0000256" key="8">
    <source>
        <dbReference type="ARBA" id="ARBA00022741"/>
    </source>
</evidence>
<dbReference type="EC" id="2.7.1.25" evidence="15"/>
<comment type="similarity">
    <text evidence="4">In the N-terminal section; belongs to the TRAFAC class translation factor GTPase superfamily. Classic translation factor GTPase family. CysN/NodQ subfamily.</text>
</comment>
<evidence type="ECO:0000313" key="18">
    <source>
        <dbReference type="Proteomes" id="UP000019486"/>
    </source>
</evidence>
<dbReference type="CDD" id="cd02027">
    <property type="entry name" value="APSK"/>
    <property type="match status" value="1"/>
</dbReference>
<evidence type="ECO:0000256" key="10">
    <source>
        <dbReference type="ARBA" id="ARBA00022840"/>
    </source>
</evidence>
<dbReference type="UniPathway" id="UPA00140">
    <property type="reaction ID" value="UER00205"/>
</dbReference>
<dbReference type="OrthoDB" id="9804504at2"/>
<comment type="similarity">
    <text evidence="3">In the C-terminal section; belongs to the APS kinase family.</text>
</comment>
<dbReference type="HAMAP" id="MF_00065">
    <property type="entry name" value="Adenylyl_sulf_kinase"/>
    <property type="match status" value="1"/>
</dbReference>
<evidence type="ECO:0000256" key="14">
    <source>
        <dbReference type="ARBA" id="ARBA00049370"/>
    </source>
</evidence>
<dbReference type="InterPro" id="IPR054696">
    <property type="entry name" value="GTP-eEF1A_C"/>
</dbReference>
<evidence type="ECO:0000256" key="11">
    <source>
        <dbReference type="ARBA" id="ARBA00023134"/>
    </source>
</evidence>
<evidence type="ECO:0000256" key="6">
    <source>
        <dbReference type="ARBA" id="ARBA00022679"/>
    </source>
</evidence>
<keyword evidence="10 15" id="KW-0067">ATP-binding</keyword>
<dbReference type="CDD" id="cd04166">
    <property type="entry name" value="CysN_ATPS"/>
    <property type="match status" value="1"/>
</dbReference>
<dbReference type="Proteomes" id="UP000019486">
    <property type="component" value="Unassembled WGS sequence"/>
</dbReference>
<comment type="subunit">
    <text evidence="5">Sulfate-activating enzymes, NodP and NodQ, may be physically associated.</text>
</comment>
<dbReference type="Gene3D" id="3.40.50.300">
    <property type="entry name" value="P-loop containing nucleotide triphosphate hydrolases"/>
    <property type="match status" value="2"/>
</dbReference>
<dbReference type="GO" id="GO:0004020">
    <property type="term" value="F:adenylylsulfate kinase activity"/>
    <property type="evidence" value="ECO:0007669"/>
    <property type="project" value="UniProtKB-UniRule"/>
</dbReference>
<keyword evidence="15" id="KW-0597">Phosphoprotein</keyword>
<dbReference type="PATRIC" id="fig|1385369.3.peg.3885"/>
<comment type="function">
    <text evidence="15">Catalyzes the synthesis of activated sulfate.</text>
</comment>